<dbReference type="GO" id="GO:0004222">
    <property type="term" value="F:metalloendopeptidase activity"/>
    <property type="evidence" value="ECO:0007669"/>
    <property type="project" value="InterPro"/>
</dbReference>
<organism evidence="3 4">
    <name type="scientific">Colwellia psychrerythraea</name>
    <name type="common">Vibrio psychroerythus</name>
    <dbReference type="NCBI Taxonomy" id="28229"/>
    <lineage>
        <taxon>Bacteria</taxon>
        <taxon>Pseudomonadati</taxon>
        <taxon>Pseudomonadota</taxon>
        <taxon>Gammaproteobacteria</taxon>
        <taxon>Alteromonadales</taxon>
        <taxon>Colwelliaceae</taxon>
        <taxon>Colwellia</taxon>
    </lineage>
</organism>
<evidence type="ECO:0000313" key="4">
    <source>
        <dbReference type="Proteomes" id="UP000029868"/>
    </source>
</evidence>
<dbReference type="RefSeq" id="WP_033083071.1">
    <property type="nucleotide sequence ID" value="NZ_JQEC01000042.1"/>
</dbReference>
<gene>
    <name evidence="3" type="ORF">GAB14E_3352</name>
</gene>
<dbReference type="Proteomes" id="UP000029868">
    <property type="component" value="Unassembled WGS sequence"/>
</dbReference>
<dbReference type="EMBL" id="JQEC01000042">
    <property type="protein sequence ID" value="KGJ91200.1"/>
    <property type="molecule type" value="Genomic_DNA"/>
</dbReference>
<dbReference type="GO" id="GO:0006508">
    <property type="term" value="P:proteolysis"/>
    <property type="evidence" value="ECO:0007669"/>
    <property type="project" value="InterPro"/>
</dbReference>
<dbReference type="Pfam" id="PF01752">
    <property type="entry name" value="Peptidase_M9"/>
    <property type="match status" value="1"/>
</dbReference>
<dbReference type="InterPro" id="IPR007280">
    <property type="entry name" value="Peptidase_C_arc/bac"/>
</dbReference>
<name>A0A099KLU7_COLPS</name>
<comment type="caution">
    <text evidence="3">The sequence shown here is derived from an EMBL/GenBank/DDBJ whole genome shotgun (WGS) entry which is preliminary data.</text>
</comment>
<evidence type="ECO:0000256" key="1">
    <source>
        <dbReference type="PIRSR" id="PIRSR602169-1"/>
    </source>
</evidence>
<dbReference type="AlphaFoldDB" id="A0A099KLU7"/>
<dbReference type="GO" id="GO:0005576">
    <property type="term" value="C:extracellular region"/>
    <property type="evidence" value="ECO:0007669"/>
    <property type="project" value="InterPro"/>
</dbReference>
<sequence length="749" mass="82488">MSFKKLTISTAVILALSACGGSDNKVVVETPVPVVPDPVVPDAPSINLEEIMPHISTSEPLKFIVDLPEDAETLVINLFSGDAGEPLGDPDLYVRFEAEASAGENGEFDCFSFKSDGDNEACIIDKPLAGRYHILIDAFEGGTVTDASLYVSTEIFKGNKLCTDVAVRIRAQEMTEEELTQVCDDLTQAKAQFNTVLDDTITPEFSLPVEGDLNEVTNLHIFSSLSNHVAWGEHLFNLDNDSGIYLESEATKWSHRSDIITFNGLEWTDGFPVIRSLQHEYIHALDARFNKEGNYISANGWWSEGLAEYTSTFYNSPYRLVAVANEAEKFTLSEVFDHTASKYSWGQLAIAFFIEEHPELVNGMLVKMRAGEWDAFQEELLFQAQTYQDEFVTWYSGESLTQQFNNSVQSLALDDYQAINGRGGWLYSVEVAEGADSLTIATKQGANDVDLWINYDSAVHPSLDDTFTCSSETDGNDESCTIDNPAAGTYYVTVGAYRHYSDIVGAYLTACIGADCSVDVPEEMQTIEIKEPHLPHWPSKGGIGSCTLAEPNYSTDTPAIAVAITNTTDSPVGINWLRSDGESWDGPYEMLEKGDTWQSTYWKEGDRVVLTDAAENCLGIALLNDEDNRFEIDEELVKDAVNEVQLPEQATAIMGSCDLAVPYDRDSSTDAPEFQVVNTSATKVDLQWISNTTGEATSSVYATLDADNPIFKADNWVVTDRMMIVDQSSGDCIGVLDLNETSNIFILDL</sequence>
<proteinExistence type="predicted"/>
<dbReference type="Gene3D" id="2.60.120.380">
    <property type="match status" value="2"/>
</dbReference>
<feature type="active site" evidence="1">
    <location>
        <position position="280"/>
    </location>
</feature>
<feature type="domain" description="Peptidase C-terminal archaeal/bacterial" evidence="2">
    <location>
        <begin position="427"/>
        <end position="495"/>
    </location>
</feature>
<dbReference type="Gene3D" id="3.40.30.160">
    <property type="entry name" value="Collagenase ColT, N-terminal domain"/>
    <property type="match status" value="1"/>
</dbReference>
<dbReference type="Gene3D" id="1.10.390.20">
    <property type="match status" value="1"/>
</dbReference>
<dbReference type="PATRIC" id="fig|28229.3.peg.3075"/>
<evidence type="ECO:0000259" key="2">
    <source>
        <dbReference type="Pfam" id="PF04151"/>
    </source>
</evidence>
<protein>
    <submittedName>
        <fullName evidence="3">Peptidase M9A collagenase</fullName>
    </submittedName>
</protein>
<dbReference type="InterPro" id="IPR002169">
    <property type="entry name" value="Peptidase_M9A/M9B"/>
</dbReference>
<evidence type="ECO:0000313" key="3">
    <source>
        <dbReference type="EMBL" id="KGJ91200.1"/>
    </source>
</evidence>
<reference evidence="3 4" key="1">
    <citation type="submission" date="2014-08" db="EMBL/GenBank/DDBJ databases">
        <title>Genomic and Phenotypic Diversity of Colwellia psychrerythraea strains from Disparate Marine Basins.</title>
        <authorList>
            <person name="Techtmann S.M."/>
            <person name="Stelling S.C."/>
            <person name="Utturkar S.M."/>
            <person name="Alshibli N."/>
            <person name="Harris A."/>
            <person name="Brown S.D."/>
            <person name="Hazen T.C."/>
        </authorList>
    </citation>
    <scope>NUCLEOTIDE SEQUENCE [LARGE SCALE GENOMIC DNA]</scope>
    <source>
        <strain evidence="3 4">GAB14E</strain>
    </source>
</reference>
<dbReference type="OrthoDB" id="6276619at2"/>
<dbReference type="Pfam" id="PF04151">
    <property type="entry name" value="PPC"/>
    <property type="match status" value="1"/>
</dbReference>
<dbReference type="PROSITE" id="PS51257">
    <property type="entry name" value="PROKAR_LIPOPROTEIN"/>
    <property type="match status" value="1"/>
</dbReference>
<accession>A0A099KLU7</accession>
<dbReference type="GO" id="GO:0008270">
    <property type="term" value="F:zinc ion binding"/>
    <property type="evidence" value="ECO:0007669"/>
    <property type="project" value="InterPro"/>
</dbReference>